<dbReference type="Proteomes" id="UP000260773">
    <property type="component" value="Unassembled WGS sequence"/>
</dbReference>
<dbReference type="GO" id="GO:0005506">
    <property type="term" value="F:iron ion binding"/>
    <property type="evidence" value="ECO:0007669"/>
    <property type="project" value="InterPro"/>
</dbReference>
<evidence type="ECO:0000313" key="3">
    <source>
        <dbReference type="EMBL" id="RGB82507.1"/>
    </source>
</evidence>
<gene>
    <name evidence="3" type="ORF">DW070_00350</name>
</gene>
<sequence>MNKIQQVVSDHIRPALQGHGGDMTITSFSNGILKFKFTGMCSNCPSAWITTEELVKNEILSNVPEVKDVQMEFAVSDELIDMAKKLLNHET</sequence>
<feature type="domain" description="NIF system FeS cluster assembly NifU C-terminal" evidence="2">
    <location>
        <begin position="4"/>
        <end position="70"/>
    </location>
</feature>
<name>A0A3E2TTR9_9FIRM</name>
<evidence type="ECO:0000256" key="1">
    <source>
        <dbReference type="ARBA" id="ARBA00049958"/>
    </source>
</evidence>
<reference evidence="3 4" key="1">
    <citation type="submission" date="2018-08" db="EMBL/GenBank/DDBJ databases">
        <title>A genome reference for cultivated species of the human gut microbiota.</title>
        <authorList>
            <person name="Zou Y."/>
            <person name="Xue W."/>
            <person name="Luo G."/>
        </authorList>
    </citation>
    <scope>NUCLEOTIDE SEQUENCE [LARGE SCALE GENOMIC DNA]</scope>
    <source>
        <strain evidence="3 4">AF45-17</strain>
    </source>
</reference>
<dbReference type="PANTHER" id="PTHR11178">
    <property type="entry name" value="IRON-SULFUR CLUSTER SCAFFOLD PROTEIN NFU-RELATED"/>
    <property type="match status" value="1"/>
</dbReference>
<evidence type="ECO:0000259" key="2">
    <source>
        <dbReference type="Pfam" id="PF01106"/>
    </source>
</evidence>
<dbReference type="Gene3D" id="3.30.300.130">
    <property type="entry name" value="Fe-S cluster assembly (FSCA)"/>
    <property type="match status" value="1"/>
</dbReference>
<dbReference type="AlphaFoldDB" id="A0A3E2TTR9"/>
<dbReference type="GO" id="GO:0051536">
    <property type="term" value="F:iron-sulfur cluster binding"/>
    <property type="evidence" value="ECO:0007669"/>
    <property type="project" value="InterPro"/>
</dbReference>
<comment type="function">
    <text evidence="1">May be involved in the formation or repair of [Fe-S] clusters present in iron-sulfur proteins.</text>
</comment>
<proteinExistence type="predicted"/>
<comment type="caution">
    <text evidence="3">The sequence shown here is derived from an EMBL/GenBank/DDBJ whole genome shotgun (WGS) entry which is preliminary data.</text>
</comment>
<dbReference type="GO" id="GO:0016226">
    <property type="term" value="P:iron-sulfur cluster assembly"/>
    <property type="evidence" value="ECO:0007669"/>
    <property type="project" value="InterPro"/>
</dbReference>
<dbReference type="Pfam" id="PF01106">
    <property type="entry name" value="NifU"/>
    <property type="match status" value="1"/>
</dbReference>
<dbReference type="EMBL" id="QVEP01000001">
    <property type="protein sequence ID" value="RGB82507.1"/>
    <property type="molecule type" value="Genomic_DNA"/>
</dbReference>
<evidence type="ECO:0000313" key="4">
    <source>
        <dbReference type="Proteomes" id="UP000260773"/>
    </source>
</evidence>
<dbReference type="InterPro" id="IPR001075">
    <property type="entry name" value="NIF_FeS_clus_asmbl_NifU_C"/>
</dbReference>
<dbReference type="InterPro" id="IPR034904">
    <property type="entry name" value="FSCA_dom_sf"/>
</dbReference>
<organism evidence="3 4">
    <name type="scientific">Coprococcus catus</name>
    <dbReference type="NCBI Taxonomy" id="116085"/>
    <lineage>
        <taxon>Bacteria</taxon>
        <taxon>Bacillati</taxon>
        <taxon>Bacillota</taxon>
        <taxon>Clostridia</taxon>
        <taxon>Lachnospirales</taxon>
        <taxon>Lachnospiraceae</taxon>
        <taxon>Coprococcus</taxon>
    </lineage>
</organism>
<dbReference type="SUPFAM" id="SSF117916">
    <property type="entry name" value="Fe-S cluster assembly (FSCA) domain-like"/>
    <property type="match status" value="1"/>
</dbReference>
<accession>A0A3E2TTR9</accession>
<protein>
    <submittedName>
        <fullName evidence="3">NifU family protein</fullName>
    </submittedName>
</protein>